<dbReference type="PROSITE" id="PS01314">
    <property type="entry name" value="UPF0047"/>
    <property type="match status" value="1"/>
</dbReference>
<sequence>MKRWSFQVKTSARSDAVDVTALVAEKVRESGIEDGICCVYVPHTTAGVTINEGADPAVMEDVLRTLDRLIPWKADYKHMEGNAAAHIKTTLTGSSVTVLVERGRLLLGTWQRIFLCDYDGPRTRTVQVVMQASRLTS</sequence>
<organism evidence="2 3">
    <name type="scientific">Desulfosoma caldarium</name>
    <dbReference type="NCBI Taxonomy" id="610254"/>
    <lineage>
        <taxon>Bacteria</taxon>
        <taxon>Pseudomonadati</taxon>
        <taxon>Thermodesulfobacteriota</taxon>
        <taxon>Syntrophobacteria</taxon>
        <taxon>Syntrophobacterales</taxon>
        <taxon>Syntrophobacteraceae</taxon>
        <taxon>Desulfosoma</taxon>
    </lineage>
</organism>
<accession>A0A3N1VSV5</accession>
<dbReference type="AlphaFoldDB" id="A0A3N1VSV5"/>
<protein>
    <submittedName>
        <fullName evidence="2">Secondary thiamine-phosphate synthase enzyme</fullName>
    </submittedName>
</protein>
<dbReference type="RefSeq" id="WP_123289080.1">
    <property type="nucleotide sequence ID" value="NZ_RJVA01000009.1"/>
</dbReference>
<reference evidence="2 3" key="1">
    <citation type="submission" date="2018-11" db="EMBL/GenBank/DDBJ databases">
        <title>Genomic Encyclopedia of Type Strains, Phase IV (KMG-IV): sequencing the most valuable type-strain genomes for metagenomic binning, comparative biology and taxonomic classification.</title>
        <authorList>
            <person name="Goeker M."/>
        </authorList>
    </citation>
    <scope>NUCLEOTIDE SEQUENCE [LARGE SCALE GENOMIC DNA]</scope>
    <source>
        <strain evidence="2 3">DSM 22027</strain>
    </source>
</reference>
<dbReference type="InterPro" id="IPR001602">
    <property type="entry name" value="UPF0047_YjbQ-like"/>
</dbReference>
<gene>
    <name evidence="2" type="ORF">EDC27_0558</name>
</gene>
<comment type="similarity">
    <text evidence="1">Belongs to the UPF0047 family.</text>
</comment>
<keyword evidence="3" id="KW-1185">Reference proteome</keyword>
<evidence type="ECO:0000313" key="3">
    <source>
        <dbReference type="Proteomes" id="UP000276223"/>
    </source>
</evidence>
<dbReference type="PANTHER" id="PTHR30615">
    <property type="entry name" value="UNCHARACTERIZED PROTEIN YJBQ-RELATED"/>
    <property type="match status" value="1"/>
</dbReference>
<dbReference type="PIRSF" id="PIRSF004681">
    <property type="entry name" value="UCP004681"/>
    <property type="match status" value="1"/>
</dbReference>
<dbReference type="SUPFAM" id="SSF111038">
    <property type="entry name" value="YjbQ-like"/>
    <property type="match status" value="1"/>
</dbReference>
<evidence type="ECO:0000256" key="1">
    <source>
        <dbReference type="ARBA" id="ARBA00005534"/>
    </source>
</evidence>
<name>A0A3N1VSV5_9BACT</name>
<comment type="caution">
    <text evidence="2">The sequence shown here is derived from an EMBL/GenBank/DDBJ whole genome shotgun (WGS) entry which is preliminary data.</text>
</comment>
<dbReference type="EMBL" id="RJVA01000009">
    <property type="protein sequence ID" value="ROR03292.1"/>
    <property type="molecule type" value="Genomic_DNA"/>
</dbReference>
<dbReference type="InterPro" id="IPR035917">
    <property type="entry name" value="YjbQ-like_sf"/>
</dbReference>
<dbReference type="Pfam" id="PF01894">
    <property type="entry name" value="YjbQ"/>
    <property type="match status" value="1"/>
</dbReference>
<evidence type="ECO:0000313" key="2">
    <source>
        <dbReference type="EMBL" id="ROR03292.1"/>
    </source>
</evidence>
<dbReference type="Proteomes" id="UP000276223">
    <property type="component" value="Unassembled WGS sequence"/>
</dbReference>
<dbReference type="OrthoDB" id="9801725at2"/>
<dbReference type="PANTHER" id="PTHR30615:SF8">
    <property type="entry name" value="UPF0047 PROTEIN C4A8.02C"/>
    <property type="match status" value="1"/>
</dbReference>
<dbReference type="Gene3D" id="2.60.120.460">
    <property type="entry name" value="YjbQ-like"/>
    <property type="match status" value="1"/>
</dbReference>
<proteinExistence type="inferred from homology"/>
<dbReference type="NCBIfam" id="TIGR00149">
    <property type="entry name" value="TIGR00149_YjbQ"/>
    <property type="match status" value="1"/>
</dbReference>